<keyword evidence="4" id="KW-1185">Reference proteome</keyword>
<protein>
    <submittedName>
        <fullName evidence="3">Uncharacterized protein</fullName>
    </submittedName>
</protein>
<keyword evidence="2" id="KW-0472">Membrane</keyword>
<keyword evidence="2" id="KW-0812">Transmembrane</keyword>
<sequence>MREGLTVAGHRLTGRTRPSEVGTWADAVSPDGRPSGVLRFAPAAVATAAARERLVAAVGADVRLQEGGPIGLLPVIDLVAARDEVWLITARATPAVADLMAAGRLDPGGAATVLLETAQALLAVHAAGPAHGSLHAGTVVIGENGSVLLAERGLLRALRGETASAEQDVAAWAALAGALAAHCGQGHAAAALRRAAAAAAHGLAAARDTLLAERDAFPGMGRERLAHSAHSAAYGFAAPASPASPELPAGPAAGSSGGEAVTLLDLPNLDGPNLDRPNAGDGPGDVMMRFGPGVPTETTAAQIWRAGQTHDAVTAAHTGGPAPRRRRRRTTAWAGTLLLAILIAAVILWLRQAPGAPLAVSDVDVKAPKKTVHCDGRADFVGVVTTNGEAGTLRYLWIRSDNREPLEQEQQVSSGDTSVDLPLHWKVTGPGSFKGTATLRVLSPTTTGKPIQDKASFTYKC</sequence>
<proteinExistence type="predicted"/>
<dbReference type="InterPro" id="IPR011009">
    <property type="entry name" value="Kinase-like_dom_sf"/>
</dbReference>
<evidence type="ECO:0000256" key="1">
    <source>
        <dbReference type="SAM" id="MobiDB-lite"/>
    </source>
</evidence>
<dbReference type="SUPFAM" id="SSF56112">
    <property type="entry name" value="Protein kinase-like (PK-like)"/>
    <property type="match status" value="1"/>
</dbReference>
<evidence type="ECO:0000313" key="4">
    <source>
        <dbReference type="Proteomes" id="UP000653480"/>
    </source>
</evidence>
<dbReference type="OrthoDB" id="3328426at2"/>
<comment type="caution">
    <text evidence="3">The sequence shown here is derived from an EMBL/GenBank/DDBJ whole genome shotgun (WGS) entry which is preliminary data.</text>
</comment>
<dbReference type="EMBL" id="BMMN01000006">
    <property type="protein sequence ID" value="GGO15505.1"/>
    <property type="molecule type" value="Genomic_DNA"/>
</dbReference>
<reference evidence="3" key="1">
    <citation type="journal article" date="2014" name="Int. J. Syst. Evol. Microbiol.">
        <title>Complete genome sequence of Corynebacterium casei LMG S-19264T (=DSM 44701T), isolated from a smear-ripened cheese.</title>
        <authorList>
            <consortium name="US DOE Joint Genome Institute (JGI-PGF)"/>
            <person name="Walter F."/>
            <person name="Albersmeier A."/>
            <person name="Kalinowski J."/>
            <person name="Ruckert C."/>
        </authorList>
    </citation>
    <scope>NUCLEOTIDE SEQUENCE</scope>
    <source>
        <strain evidence="3">CGMCC 4.7138</strain>
    </source>
</reference>
<gene>
    <name evidence="3" type="ORF">GCM10011574_37030</name>
</gene>
<keyword evidence="2" id="KW-1133">Transmembrane helix</keyword>
<dbReference type="Proteomes" id="UP000653480">
    <property type="component" value="Unassembled WGS sequence"/>
</dbReference>
<feature type="transmembrane region" description="Helical" evidence="2">
    <location>
        <begin position="332"/>
        <end position="350"/>
    </location>
</feature>
<dbReference type="Gene3D" id="1.10.510.10">
    <property type="entry name" value="Transferase(Phosphotransferase) domain 1"/>
    <property type="match status" value="1"/>
</dbReference>
<name>A0A8H9LE96_9ACTN</name>
<organism evidence="3 4">
    <name type="scientific">Microbispora bryophytorum</name>
    <dbReference type="NCBI Taxonomy" id="1460882"/>
    <lineage>
        <taxon>Bacteria</taxon>
        <taxon>Bacillati</taxon>
        <taxon>Actinomycetota</taxon>
        <taxon>Actinomycetes</taxon>
        <taxon>Streptosporangiales</taxon>
        <taxon>Streptosporangiaceae</taxon>
        <taxon>Microbispora</taxon>
    </lineage>
</organism>
<evidence type="ECO:0000313" key="3">
    <source>
        <dbReference type="EMBL" id="GGO15505.1"/>
    </source>
</evidence>
<accession>A0A8H9LE96</accession>
<reference evidence="3" key="2">
    <citation type="submission" date="2020-09" db="EMBL/GenBank/DDBJ databases">
        <authorList>
            <person name="Sun Q."/>
            <person name="Zhou Y."/>
        </authorList>
    </citation>
    <scope>NUCLEOTIDE SEQUENCE</scope>
    <source>
        <strain evidence="3">CGMCC 4.7138</strain>
    </source>
</reference>
<feature type="region of interest" description="Disordered" evidence="1">
    <location>
        <begin position="1"/>
        <end position="28"/>
    </location>
</feature>
<evidence type="ECO:0000256" key="2">
    <source>
        <dbReference type="SAM" id="Phobius"/>
    </source>
</evidence>
<dbReference type="RefSeq" id="WP_142573866.1">
    <property type="nucleotide sequence ID" value="NZ_BMMN01000006.1"/>
</dbReference>
<dbReference type="AlphaFoldDB" id="A0A8H9LE96"/>